<evidence type="ECO:0000313" key="4">
    <source>
        <dbReference type="Proteomes" id="UP000790347"/>
    </source>
</evidence>
<feature type="region of interest" description="Disordered" evidence="1">
    <location>
        <begin position="127"/>
        <end position="148"/>
    </location>
</feature>
<feature type="compositionally biased region" description="Acidic residues" evidence="1">
    <location>
        <begin position="183"/>
        <end position="208"/>
    </location>
</feature>
<protein>
    <recommendedName>
        <fullName evidence="5">TIL domain-containing protein</fullName>
    </recommendedName>
</protein>
<dbReference type="Proteomes" id="UP000790347">
    <property type="component" value="Unassembled WGS sequence"/>
</dbReference>
<dbReference type="Gene3D" id="2.10.25.10">
    <property type="entry name" value="Laminin"/>
    <property type="match status" value="1"/>
</dbReference>
<keyword evidence="2" id="KW-0812">Transmembrane</keyword>
<organism evidence="3 4">
    <name type="scientific">Dermatophagoides farinae</name>
    <name type="common">American house dust mite</name>
    <dbReference type="NCBI Taxonomy" id="6954"/>
    <lineage>
        <taxon>Eukaryota</taxon>
        <taxon>Metazoa</taxon>
        <taxon>Ecdysozoa</taxon>
        <taxon>Arthropoda</taxon>
        <taxon>Chelicerata</taxon>
        <taxon>Arachnida</taxon>
        <taxon>Acari</taxon>
        <taxon>Acariformes</taxon>
        <taxon>Sarcoptiformes</taxon>
        <taxon>Astigmata</taxon>
        <taxon>Psoroptidia</taxon>
        <taxon>Analgoidea</taxon>
        <taxon>Pyroglyphidae</taxon>
        <taxon>Dermatophagoidinae</taxon>
        <taxon>Dermatophagoides</taxon>
    </lineage>
</organism>
<reference evidence="3" key="2">
    <citation type="journal article" date="2022" name="Res Sq">
        <title>Comparative Genomics Reveals Insights into the Divergent Evolution of Astigmatic Mites and Household Pest Adaptations.</title>
        <authorList>
            <person name="Xiong Q."/>
            <person name="Wan A.T.-Y."/>
            <person name="Liu X.-Y."/>
            <person name="Fung C.S.-H."/>
            <person name="Xiao X."/>
            <person name="Malainual N."/>
            <person name="Hou J."/>
            <person name="Wang L."/>
            <person name="Wang M."/>
            <person name="Yang K."/>
            <person name="Cui Y."/>
            <person name="Leung E."/>
            <person name="Nong W."/>
            <person name="Shin S.-K."/>
            <person name="Au S."/>
            <person name="Jeong K.Y."/>
            <person name="Chew F.T."/>
            <person name="Hui J."/>
            <person name="Leung T.F."/>
            <person name="Tungtrongchitr A."/>
            <person name="Zhong N."/>
            <person name="Liu Z."/>
            <person name="Tsui S."/>
        </authorList>
    </citation>
    <scope>NUCLEOTIDE SEQUENCE</scope>
    <source>
        <strain evidence="3">Derf</strain>
        <tissue evidence="3">Whole organism</tissue>
    </source>
</reference>
<proteinExistence type="predicted"/>
<comment type="caution">
    <text evidence="3">The sequence shown here is derived from an EMBL/GenBank/DDBJ whole genome shotgun (WGS) entry which is preliminary data.</text>
</comment>
<name>A0A922IBV9_DERFA</name>
<dbReference type="AlphaFoldDB" id="A0A922IBV9"/>
<evidence type="ECO:0008006" key="5">
    <source>
        <dbReference type="Google" id="ProtNLM"/>
    </source>
</evidence>
<sequence length="208" mass="23394">MVDDCTHTHLVNKPEKMAIQKTVILCVSFGLMMIITSLLVATVVDAIKTEDECLGEFEFWSCQSSTRQCQRICENKGFVIFVDKKKLKCDGECQRACVCEAGYLRDGIDGECVYDTECNLGDDDDDDASGKVDQIQTESTTTTTTTTARPVVNNRNIGKKLADVKKNKPKRYAGETEEYARDEIDDTNEIINGDDDDDHEELEDFSRF</sequence>
<dbReference type="SUPFAM" id="SSF57567">
    <property type="entry name" value="Serine protease inhibitors"/>
    <property type="match status" value="1"/>
</dbReference>
<evidence type="ECO:0000313" key="3">
    <source>
        <dbReference type="EMBL" id="KAH9528619.1"/>
    </source>
</evidence>
<keyword evidence="2" id="KW-1133">Transmembrane helix</keyword>
<feature type="transmembrane region" description="Helical" evidence="2">
    <location>
        <begin position="23"/>
        <end position="44"/>
    </location>
</feature>
<evidence type="ECO:0000256" key="2">
    <source>
        <dbReference type="SAM" id="Phobius"/>
    </source>
</evidence>
<accession>A0A922IBV9</accession>
<feature type="compositionally biased region" description="Basic and acidic residues" evidence="1">
    <location>
        <begin position="168"/>
        <end position="182"/>
    </location>
</feature>
<dbReference type="EMBL" id="ASGP02000001">
    <property type="protein sequence ID" value="KAH9528619.1"/>
    <property type="molecule type" value="Genomic_DNA"/>
</dbReference>
<dbReference type="CDD" id="cd19941">
    <property type="entry name" value="TIL"/>
    <property type="match status" value="1"/>
</dbReference>
<dbReference type="InterPro" id="IPR036084">
    <property type="entry name" value="Ser_inhib-like_sf"/>
</dbReference>
<keyword evidence="4" id="KW-1185">Reference proteome</keyword>
<gene>
    <name evidence="3" type="ORF">DERF_002545</name>
</gene>
<reference evidence="3" key="1">
    <citation type="submission" date="2013-05" db="EMBL/GenBank/DDBJ databases">
        <authorList>
            <person name="Yim A.K.Y."/>
            <person name="Chan T.F."/>
            <person name="Ji K.M."/>
            <person name="Liu X.Y."/>
            <person name="Zhou J.W."/>
            <person name="Li R.Q."/>
            <person name="Yang K.Y."/>
            <person name="Li J."/>
            <person name="Li M."/>
            <person name="Law P.T.W."/>
            <person name="Wu Y.L."/>
            <person name="Cai Z.L."/>
            <person name="Qin H."/>
            <person name="Bao Y."/>
            <person name="Leung R.K.K."/>
            <person name="Ng P.K.S."/>
            <person name="Zou J."/>
            <person name="Zhong X.J."/>
            <person name="Ran P.X."/>
            <person name="Zhong N.S."/>
            <person name="Liu Z.G."/>
            <person name="Tsui S.K.W."/>
        </authorList>
    </citation>
    <scope>NUCLEOTIDE SEQUENCE</scope>
    <source>
        <strain evidence="3">Derf</strain>
        <tissue evidence="3">Whole organism</tissue>
    </source>
</reference>
<keyword evidence="2" id="KW-0472">Membrane</keyword>
<feature type="region of interest" description="Disordered" evidence="1">
    <location>
        <begin position="168"/>
        <end position="208"/>
    </location>
</feature>
<evidence type="ECO:0000256" key="1">
    <source>
        <dbReference type="SAM" id="MobiDB-lite"/>
    </source>
</evidence>